<dbReference type="InterPro" id="IPR036249">
    <property type="entry name" value="Thioredoxin-like_sf"/>
</dbReference>
<dbReference type="Gene3D" id="1.10.30.10">
    <property type="entry name" value="High mobility group box domain"/>
    <property type="match status" value="1"/>
</dbReference>
<dbReference type="PROSITE" id="PS00763">
    <property type="entry name" value="GLUTATHIONE_PEROXID_2"/>
    <property type="match status" value="1"/>
</dbReference>
<feature type="region of interest" description="Disordered" evidence="11">
    <location>
        <begin position="116"/>
        <end position="230"/>
    </location>
</feature>
<comment type="similarity">
    <text evidence="2 10">Belongs to the glutathione peroxidase family.</text>
</comment>
<dbReference type="GO" id="GO:0000978">
    <property type="term" value="F:RNA polymerase II cis-regulatory region sequence-specific DNA binding"/>
    <property type="evidence" value="ECO:0007669"/>
    <property type="project" value="TreeGrafter"/>
</dbReference>
<keyword evidence="7" id="KW-0804">Transcription</keyword>
<dbReference type="InterPro" id="IPR000889">
    <property type="entry name" value="Glutathione_peroxidase"/>
</dbReference>
<dbReference type="CDD" id="cd22031">
    <property type="entry name" value="HMG-box_SoxE"/>
    <property type="match status" value="1"/>
</dbReference>
<keyword evidence="14" id="KW-1185">Reference proteome</keyword>
<comment type="subcellular location">
    <subcellularLocation>
        <location evidence="1">Nucleus</location>
    </subcellularLocation>
</comment>
<feature type="DNA-binding region" description="HMG box" evidence="9">
    <location>
        <begin position="57"/>
        <end position="125"/>
    </location>
</feature>
<keyword evidence="4 10" id="KW-0560">Oxidoreductase</keyword>
<feature type="compositionally biased region" description="Polar residues" evidence="11">
    <location>
        <begin position="152"/>
        <end position="163"/>
    </location>
</feature>
<dbReference type="GO" id="GO:0005634">
    <property type="term" value="C:nucleus"/>
    <property type="evidence" value="ECO:0007669"/>
    <property type="project" value="UniProtKB-SubCell"/>
</dbReference>
<dbReference type="Proteomes" id="UP000198287">
    <property type="component" value="Unassembled WGS sequence"/>
</dbReference>
<dbReference type="GO" id="GO:0004601">
    <property type="term" value="F:peroxidase activity"/>
    <property type="evidence" value="ECO:0007669"/>
    <property type="project" value="UniProtKB-KW"/>
</dbReference>
<feature type="compositionally biased region" description="Low complexity" evidence="11">
    <location>
        <begin position="208"/>
        <end position="224"/>
    </location>
</feature>
<feature type="region of interest" description="Disordered" evidence="11">
    <location>
        <begin position="1"/>
        <end position="21"/>
    </location>
</feature>
<evidence type="ECO:0000256" key="8">
    <source>
        <dbReference type="ARBA" id="ARBA00023242"/>
    </source>
</evidence>
<keyword evidence="6 9" id="KW-0238">DNA-binding</keyword>
<feature type="compositionally biased region" description="Low complexity" evidence="11">
    <location>
        <begin position="262"/>
        <end position="308"/>
    </location>
</feature>
<dbReference type="Pfam" id="PF00505">
    <property type="entry name" value="HMG_box"/>
    <property type="match status" value="1"/>
</dbReference>
<evidence type="ECO:0000256" key="4">
    <source>
        <dbReference type="ARBA" id="ARBA00023002"/>
    </source>
</evidence>
<dbReference type="EMBL" id="LNIX01000008">
    <property type="protein sequence ID" value="OXA50712.1"/>
    <property type="molecule type" value="Genomic_DNA"/>
</dbReference>
<feature type="compositionally biased region" description="Basic residues" evidence="11">
    <location>
        <begin position="245"/>
        <end position="261"/>
    </location>
</feature>
<gene>
    <name evidence="13" type="ORF">Fcan01_14122</name>
</gene>
<evidence type="ECO:0000313" key="13">
    <source>
        <dbReference type="EMBL" id="OXA50712.1"/>
    </source>
</evidence>
<dbReference type="SUPFAM" id="SSF47095">
    <property type="entry name" value="HMG-box"/>
    <property type="match status" value="1"/>
</dbReference>
<feature type="domain" description="HMG box" evidence="12">
    <location>
        <begin position="57"/>
        <end position="125"/>
    </location>
</feature>
<feature type="region of interest" description="Disordered" evidence="11">
    <location>
        <begin position="395"/>
        <end position="414"/>
    </location>
</feature>
<dbReference type="AlphaFoldDB" id="A0A226DZ33"/>
<evidence type="ECO:0000256" key="7">
    <source>
        <dbReference type="ARBA" id="ARBA00023163"/>
    </source>
</evidence>
<feature type="compositionally biased region" description="Basic and acidic residues" evidence="11">
    <location>
        <begin position="1088"/>
        <end position="1099"/>
    </location>
</feature>
<keyword evidence="5" id="KW-0805">Transcription regulation</keyword>
<feature type="region of interest" description="Disordered" evidence="11">
    <location>
        <begin position="245"/>
        <end position="368"/>
    </location>
</feature>
<comment type="caution">
    <text evidence="13">The sequence shown here is derived from an EMBL/GenBank/DDBJ whole genome shotgun (WGS) entry which is preliminary data.</text>
</comment>
<protein>
    <recommendedName>
        <fullName evidence="10">Glutathione peroxidase</fullName>
    </recommendedName>
</protein>
<dbReference type="PANTHER" id="PTHR45803">
    <property type="entry name" value="SOX100B"/>
    <property type="match status" value="1"/>
</dbReference>
<proteinExistence type="inferred from homology"/>
<dbReference type="CDD" id="cd00340">
    <property type="entry name" value="GSH_Peroxidase"/>
    <property type="match status" value="1"/>
</dbReference>
<dbReference type="STRING" id="158441.A0A226DZ33"/>
<evidence type="ECO:0000313" key="14">
    <source>
        <dbReference type="Proteomes" id="UP000198287"/>
    </source>
</evidence>
<dbReference type="PRINTS" id="PR01011">
    <property type="entry name" value="GLUTPROXDASE"/>
</dbReference>
<evidence type="ECO:0000256" key="2">
    <source>
        <dbReference type="ARBA" id="ARBA00006926"/>
    </source>
</evidence>
<dbReference type="InterPro" id="IPR036910">
    <property type="entry name" value="HMG_box_dom_sf"/>
</dbReference>
<dbReference type="InterPro" id="IPR050917">
    <property type="entry name" value="SOX_TF"/>
</dbReference>
<dbReference type="PROSITE" id="PS51355">
    <property type="entry name" value="GLUTATHIONE_PEROXID_3"/>
    <property type="match status" value="1"/>
</dbReference>
<dbReference type="Gene3D" id="3.40.30.10">
    <property type="entry name" value="Glutaredoxin"/>
    <property type="match status" value="1"/>
</dbReference>
<evidence type="ECO:0000256" key="11">
    <source>
        <dbReference type="SAM" id="MobiDB-lite"/>
    </source>
</evidence>
<dbReference type="PANTHER" id="PTHR45803:SF5">
    <property type="entry name" value="SOX100B"/>
    <property type="match status" value="1"/>
</dbReference>
<dbReference type="SUPFAM" id="SSF52833">
    <property type="entry name" value="Thioredoxin-like"/>
    <property type="match status" value="1"/>
</dbReference>
<evidence type="ECO:0000256" key="3">
    <source>
        <dbReference type="ARBA" id="ARBA00022559"/>
    </source>
</evidence>
<feature type="compositionally biased region" description="Pro residues" evidence="11">
    <location>
        <begin position="165"/>
        <end position="174"/>
    </location>
</feature>
<feature type="region of interest" description="Disordered" evidence="11">
    <location>
        <begin position="1079"/>
        <end position="1099"/>
    </location>
</feature>
<evidence type="ECO:0000256" key="1">
    <source>
        <dbReference type="ARBA" id="ARBA00004123"/>
    </source>
</evidence>
<dbReference type="InterPro" id="IPR009071">
    <property type="entry name" value="HMG_box_dom"/>
</dbReference>
<sequence>MDKMTISSSPEEPEEHDNDASLAEIDKAAAKVLQGYDWSVVSNTKKSSQSNPANGHVKRPMNAFMVWAKAARRRLAEQYPQLHNAELSKSLGKLWRLLSETEKRPFILEAERLRSEHKRQHPDYKYQPRRRKQRVDKQLEKVSCSSAVVFRSTKSPDSCDQSNPSPIPPTPPTTPKIEPGYNSLPPTGKAAKRSSKHLNQSPSGGGHSSSPILHSNTTPNSDSSPPIPIVGTDWEHYNTLRHHSFSHHSHHHPHPNHHHHYSSSLGSLGSAGSSGGSSSSAALLYSSPSSTSSAGSSLVLAQSSPSSSGSGGSSGGANHHHHNHHGLGTMVNGGGMELGGGGGGMSHSLGSSGGGPSTPSGSSSSATTNPILLTSMKLDSNGNSAGEQQQGLFKSESLPNYPSHHHHHGLPTEFQLQNPGVTYMHDPHVHPSNYQHYFAPGGFVENWGGFHGIFVPMALLPSGNETTPTTHWIIHKTGIKPTPLQELHPLLFPPVLNRIFGHLSFWHQKKCRSVCKTWEAELQHFLRLTCKVNLSKLATFISDEEEKYKGRHNHHEEAENQDCTTTVPIPLSLPRISKICTSFIIEGEDPSLLIRVLIHLGLLPALPQIKYLEIKNFTWSLTHVTKLVRELPLLEELRLPVMCSSLNSSPISTPHRHHHTNKYISKSACITKNWKRRDFLGDDDAEEEFVKLKRIIVTLSVRDLQSFEYAKSAFLQVEPLLKLVQLTPNLEEIYYPNIVQFTSPVHNPARLLLESIITSDTPFSKLAVLKIDTFLTNTDLRILTAKRLPFSSLQLTVTPEIGCTNLYNFFKCCENTLKSVVLTFRDGFRLTSRFPTLSRLDTMALILWKGRLDFAQDIEKLKILIVVLMEMEEDEGLKGHDFAKLSKIEELEIHANQESKVEMVTSLVAMMPRNSLRKLTLDWVNDFLLEYIYSSLPNLEELAILYGGFTERGIIARVPLISMKEDELFCKTKVNYEQLTALYEKYSSPTDGSKGLRIVGFPCNQFGGQEPGTEAEIKEFAKKFNVTWDMTSKINVNGNDAHPLWKWLKTQKGGSFGIDAIKWNFTKFLVDKKGKPLERFGPPTDPIEMEKDIQKLMSS</sequence>
<evidence type="ECO:0000256" key="6">
    <source>
        <dbReference type="ARBA" id="ARBA00023125"/>
    </source>
</evidence>
<dbReference type="Pfam" id="PF00255">
    <property type="entry name" value="GSHPx"/>
    <property type="match status" value="1"/>
</dbReference>
<dbReference type="FunFam" id="1.10.30.10:FF:000004">
    <property type="entry name" value="Transcription factor SOX-10"/>
    <property type="match status" value="1"/>
</dbReference>
<keyword evidence="8 9" id="KW-0539">Nucleus</keyword>
<dbReference type="OrthoDB" id="6247875at2759"/>
<name>A0A226DZ33_FOLCA</name>
<reference evidence="13 14" key="1">
    <citation type="submission" date="2015-12" db="EMBL/GenBank/DDBJ databases">
        <title>The genome of Folsomia candida.</title>
        <authorList>
            <person name="Faddeeva A."/>
            <person name="Derks M.F."/>
            <person name="Anvar Y."/>
            <person name="Smit S."/>
            <person name="Van Straalen N."/>
            <person name="Roelofs D."/>
        </authorList>
    </citation>
    <scope>NUCLEOTIDE SEQUENCE [LARGE SCALE GENOMIC DNA]</scope>
    <source>
        <strain evidence="13 14">VU population</strain>
        <tissue evidence="13">Whole body</tissue>
    </source>
</reference>
<evidence type="ECO:0000256" key="9">
    <source>
        <dbReference type="PROSITE-ProRule" id="PRU00267"/>
    </source>
</evidence>
<dbReference type="PROSITE" id="PS50118">
    <property type="entry name" value="HMG_BOX_2"/>
    <property type="match status" value="1"/>
</dbReference>
<dbReference type="SMART" id="SM00398">
    <property type="entry name" value="HMG"/>
    <property type="match status" value="1"/>
</dbReference>
<dbReference type="GO" id="GO:0006979">
    <property type="term" value="P:response to oxidative stress"/>
    <property type="evidence" value="ECO:0007669"/>
    <property type="project" value="InterPro"/>
</dbReference>
<dbReference type="InterPro" id="IPR029760">
    <property type="entry name" value="GPX_CS"/>
</dbReference>
<evidence type="ECO:0000256" key="5">
    <source>
        <dbReference type="ARBA" id="ARBA00023015"/>
    </source>
</evidence>
<keyword evidence="3 10" id="KW-0575">Peroxidase</keyword>
<evidence type="ECO:0000256" key="10">
    <source>
        <dbReference type="RuleBase" id="RU000499"/>
    </source>
</evidence>
<dbReference type="GO" id="GO:0000981">
    <property type="term" value="F:DNA-binding transcription factor activity, RNA polymerase II-specific"/>
    <property type="evidence" value="ECO:0007669"/>
    <property type="project" value="TreeGrafter"/>
</dbReference>
<feature type="compositionally biased region" description="Gly residues" evidence="11">
    <location>
        <begin position="331"/>
        <end position="356"/>
    </location>
</feature>
<accession>A0A226DZ33</accession>
<feature type="compositionally biased region" description="Polar residues" evidence="11">
    <location>
        <begin position="1"/>
        <end position="10"/>
    </location>
</feature>
<organism evidence="13 14">
    <name type="scientific">Folsomia candida</name>
    <name type="common">Springtail</name>
    <dbReference type="NCBI Taxonomy" id="158441"/>
    <lineage>
        <taxon>Eukaryota</taxon>
        <taxon>Metazoa</taxon>
        <taxon>Ecdysozoa</taxon>
        <taxon>Arthropoda</taxon>
        <taxon>Hexapoda</taxon>
        <taxon>Collembola</taxon>
        <taxon>Entomobryomorpha</taxon>
        <taxon>Isotomoidea</taxon>
        <taxon>Isotomidae</taxon>
        <taxon>Proisotominae</taxon>
        <taxon>Folsomia</taxon>
    </lineage>
</organism>
<evidence type="ECO:0000259" key="12">
    <source>
        <dbReference type="PROSITE" id="PS50118"/>
    </source>
</evidence>